<dbReference type="EMBL" id="DSDK01000201">
    <property type="protein sequence ID" value="HDR50681.1"/>
    <property type="molecule type" value="Genomic_DNA"/>
</dbReference>
<evidence type="ECO:0000256" key="1">
    <source>
        <dbReference type="SAM" id="SignalP"/>
    </source>
</evidence>
<organism evidence="2">
    <name type="scientific">Mariniphaga anaerophila</name>
    <dbReference type="NCBI Taxonomy" id="1484053"/>
    <lineage>
        <taxon>Bacteria</taxon>
        <taxon>Pseudomonadati</taxon>
        <taxon>Bacteroidota</taxon>
        <taxon>Bacteroidia</taxon>
        <taxon>Marinilabiliales</taxon>
        <taxon>Prolixibacteraceae</taxon>
        <taxon>Mariniphaga</taxon>
    </lineage>
</organism>
<feature type="chain" id="PRO_5032321459" description="Beta-propeller repeat-containing protein" evidence="1">
    <location>
        <begin position="21"/>
        <end position="255"/>
    </location>
</feature>
<reference evidence="2" key="1">
    <citation type="journal article" date="2020" name="mSystems">
        <title>Genome- and Community-Level Interaction Insights into Carbon Utilization and Element Cycling Functions of Hydrothermarchaeota in Hydrothermal Sediment.</title>
        <authorList>
            <person name="Zhou Z."/>
            <person name="Liu Y."/>
            <person name="Xu W."/>
            <person name="Pan J."/>
            <person name="Luo Z.H."/>
            <person name="Li M."/>
        </authorList>
    </citation>
    <scope>NUCLEOTIDE SEQUENCE [LARGE SCALE GENOMIC DNA]</scope>
    <source>
        <strain evidence="2">SpSt-1217</strain>
    </source>
</reference>
<evidence type="ECO:0000313" key="2">
    <source>
        <dbReference type="EMBL" id="HDR50681.1"/>
    </source>
</evidence>
<proteinExistence type="predicted"/>
<dbReference type="Pfam" id="PF06739">
    <property type="entry name" value="SBBP"/>
    <property type="match status" value="1"/>
</dbReference>
<dbReference type="Proteomes" id="UP000886047">
    <property type="component" value="Unassembled WGS sequence"/>
</dbReference>
<sequence length="255" mass="27531">MKSITLATSLIFLIFLNATSQTTGFEWAKGITCTEEISPSSVKTASDGNIFVAGEFSGIAEFNTGHECVVLESFGYDDIFISKFNTNGQLIWVKNIGGKYNDVCNSMTLDENSNIYITGRFSSTVDFNPGEGNYELESNSGADIYIAKYDSSGVFLWAVRIGGEGYNDGDDEGTSIITDNDGNVLVTGWFQGTVDFNPGAGVHNLSTARVSCFILKLSADGEFIWAEKINSPNGGVEGHTIKTDIKNNVYVSGLF</sequence>
<feature type="signal peptide" evidence="1">
    <location>
        <begin position="1"/>
        <end position="20"/>
    </location>
</feature>
<comment type="caution">
    <text evidence="2">The sequence shown here is derived from an EMBL/GenBank/DDBJ whole genome shotgun (WGS) entry which is preliminary data.</text>
</comment>
<dbReference type="AlphaFoldDB" id="A0A831LVP6"/>
<name>A0A831LVP6_9BACT</name>
<dbReference type="PANTHER" id="PTHR35580:SF1">
    <property type="entry name" value="PHYTASE-LIKE DOMAIN-CONTAINING PROTEIN"/>
    <property type="match status" value="1"/>
</dbReference>
<accession>A0A831LVP6</accession>
<dbReference type="SUPFAM" id="SSF63829">
    <property type="entry name" value="Calcium-dependent phosphotriesterase"/>
    <property type="match status" value="1"/>
</dbReference>
<evidence type="ECO:0008006" key="3">
    <source>
        <dbReference type="Google" id="ProtNLM"/>
    </source>
</evidence>
<gene>
    <name evidence="2" type="ORF">ENN90_03545</name>
</gene>
<keyword evidence="1" id="KW-0732">Signal</keyword>
<dbReference type="PANTHER" id="PTHR35580">
    <property type="entry name" value="CELL SURFACE GLYCOPROTEIN (S-LAYER PROTEIN)-LIKE PROTEIN"/>
    <property type="match status" value="1"/>
</dbReference>
<dbReference type="InterPro" id="IPR010620">
    <property type="entry name" value="SBBP_repeat"/>
</dbReference>
<dbReference type="InterPro" id="IPR011042">
    <property type="entry name" value="6-blade_b-propeller_TolB-like"/>
</dbReference>
<dbReference type="Gene3D" id="2.120.10.30">
    <property type="entry name" value="TolB, C-terminal domain"/>
    <property type="match status" value="1"/>
</dbReference>
<dbReference type="InterPro" id="IPR052918">
    <property type="entry name" value="Motility_Chemotaxis_Reg"/>
</dbReference>
<feature type="non-terminal residue" evidence="2">
    <location>
        <position position="255"/>
    </location>
</feature>
<protein>
    <recommendedName>
        <fullName evidence="3">Beta-propeller repeat-containing protein</fullName>
    </recommendedName>
</protein>